<comment type="caution">
    <text evidence="2">The sequence shown here is derived from an EMBL/GenBank/DDBJ whole genome shotgun (WGS) entry which is preliminary data.</text>
</comment>
<reference evidence="2 3" key="1">
    <citation type="journal article" date="2019" name="Sci. Rep.">
        <title>Orb-weaving spider Araneus ventricosus genome elucidates the spidroin gene catalogue.</title>
        <authorList>
            <person name="Kono N."/>
            <person name="Nakamura H."/>
            <person name="Ohtoshi R."/>
            <person name="Moran D.A.P."/>
            <person name="Shinohara A."/>
            <person name="Yoshida Y."/>
            <person name="Fujiwara M."/>
            <person name="Mori M."/>
            <person name="Tomita M."/>
            <person name="Arakawa K."/>
        </authorList>
    </citation>
    <scope>NUCLEOTIDE SEQUENCE [LARGE SCALE GENOMIC DNA]</scope>
</reference>
<sequence>MIELVWVTSRSRVPVDGAAIASDVRESSGREQSGRRRGGMNELNEGPRNSNTGSESGVLITIAGHNPPSPAGGTFRHRSGGNSTPYRYYTLKGSKKPAYLSSGCSSTYSWCRPSAGVNL</sequence>
<feature type="compositionally biased region" description="Basic and acidic residues" evidence="1">
    <location>
        <begin position="23"/>
        <end position="34"/>
    </location>
</feature>
<feature type="region of interest" description="Disordered" evidence="1">
    <location>
        <begin position="22"/>
        <end position="85"/>
    </location>
</feature>
<keyword evidence="3" id="KW-1185">Reference proteome</keyword>
<evidence type="ECO:0000256" key="1">
    <source>
        <dbReference type="SAM" id="MobiDB-lite"/>
    </source>
</evidence>
<organism evidence="2 3">
    <name type="scientific">Araneus ventricosus</name>
    <name type="common">Orbweaver spider</name>
    <name type="synonym">Epeira ventricosa</name>
    <dbReference type="NCBI Taxonomy" id="182803"/>
    <lineage>
        <taxon>Eukaryota</taxon>
        <taxon>Metazoa</taxon>
        <taxon>Ecdysozoa</taxon>
        <taxon>Arthropoda</taxon>
        <taxon>Chelicerata</taxon>
        <taxon>Arachnida</taxon>
        <taxon>Araneae</taxon>
        <taxon>Araneomorphae</taxon>
        <taxon>Entelegynae</taxon>
        <taxon>Araneoidea</taxon>
        <taxon>Araneidae</taxon>
        <taxon>Araneus</taxon>
    </lineage>
</organism>
<gene>
    <name evidence="2" type="ORF">AVEN_190557_2</name>
</gene>
<evidence type="ECO:0000313" key="2">
    <source>
        <dbReference type="EMBL" id="GBM02120.1"/>
    </source>
</evidence>
<name>A0A4Y2CD05_ARAVE</name>
<evidence type="ECO:0000313" key="3">
    <source>
        <dbReference type="Proteomes" id="UP000499080"/>
    </source>
</evidence>
<proteinExistence type="predicted"/>
<protein>
    <submittedName>
        <fullName evidence="2">Uncharacterized protein</fullName>
    </submittedName>
</protein>
<dbReference type="AlphaFoldDB" id="A0A4Y2CD05"/>
<dbReference type="EMBL" id="BGPR01000177">
    <property type="protein sequence ID" value="GBM02120.1"/>
    <property type="molecule type" value="Genomic_DNA"/>
</dbReference>
<accession>A0A4Y2CD05</accession>
<dbReference type="Proteomes" id="UP000499080">
    <property type="component" value="Unassembled WGS sequence"/>
</dbReference>